<dbReference type="EMBL" id="SRPY01000460">
    <property type="protein sequence ID" value="KAG5923207.1"/>
    <property type="molecule type" value="Genomic_DNA"/>
</dbReference>
<evidence type="ECO:0000313" key="2">
    <source>
        <dbReference type="EMBL" id="KAG5923207.1"/>
    </source>
</evidence>
<feature type="coiled-coil region" evidence="1">
    <location>
        <begin position="125"/>
        <end position="162"/>
    </location>
</feature>
<keyword evidence="1" id="KW-0175">Coiled coil</keyword>
<organism evidence="2 3">
    <name type="scientific">Claviceps africana</name>
    <dbReference type="NCBI Taxonomy" id="83212"/>
    <lineage>
        <taxon>Eukaryota</taxon>
        <taxon>Fungi</taxon>
        <taxon>Dikarya</taxon>
        <taxon>Ascomycota</taxon>
        <taxon>Pezizomycotina</taxon>
        <taxon>Sordariomycetes</taxon>
        <taxon>Hypocreomycetidae</taxon>
        <taxon>Hypocreales</taxon>
        <taxon>Clavicipitaceae</taxon>
        <taxon>Claviceps</taxon>
    </lineage>
</organism>
<evidence type="ECO:0000256" key="1">
    <source>
        <dbReference type="SAM" id="Coils"/>
    </source>
</evidence>
<protein>
    <submittedName>
        <fullName evidence="2">Uncharacterized protein</fullName>
    </submittedName>
</protein>
<evidence type="ECO:0000313" key="3">
    <source>
        <dbReference type="Proteomes" id="UP000811619"/>
    </source>
</evidence>
<dbReference type="AlphaFoldDB" id="A0A8K0J4X7"/>
<accession>A0A8K0J4X7</accession>
<reference evidence="2" key="1">
    <citation type="journal article" date="2020" name="bioRxiv">
        <title>Whole genome comparisons of ergot fungi reveals the divergence and evolution of species within the genus Claviceps are the result of varying mechanisms driving genome evolution and host range expansion.</title>
        <authorList>
            <person name="Wyka S.A."/>
            <person name="Mondo S.J."/>
            <person name="Liu M."/>
            <person name="Dettman J."/>
            <person name="Nalam V."/>
            <person name="Broders K.D."/>
        </authorList>
    </citation>
    <scope>NUCLEOTIDE SEQUENCE</scope>
    <source>
        <strain evidence="2">CCC 489</strain>
    </source>
</reference>
<dbReference type="OrthoDB" id="3439669at2759"/>
<gene>
    <name evidence="2" type="ORF">E4U42_005023</name>
</gene>
<keyword evidence="3" id="KW-1185">Reference proteome</keyword>
<sequence length="348" mass="39607">MSGHDNHPTDLEVVDLTASINNQTLSSNSHDHHEEELMDTDEVPAAEPAPVVGAPAEADLVEQDLQHPGVDANMDMDAAADAELDIDEDDTNAISDEEDHAWCQQGDEMFREKWSTLHKKSQLRKAQLNMAITLMKKQKDKLREKSSQIRKQAGENQELKELVEHHRGRRTLHTEITWPQQLKEFLLGVDSASHEYEEIYRLSCRESNTAPHPQHVFPGLVLVAPDPEELPVVQPLHVLQQFNFEGLSHTVQFKTLQHALCFHKERVHVLSRLDPYHPPDIEDDAWEEDDFSISLLHRFHIGSEPVNLTNAILPNTLLAPLLVCKKFHFWGASIFYGENRFAFSSLGE</sequence>
<dbReference type="Proteomes" id="UP000811619">
    <property type="component" value="Unassembled WGS sequence"/>
</dbReference>
<comment type="caution">
    <text evidence="2">The sequence shown here is derived from an EMBL/GenBank/DDBJ whole genome shotgun (WGS) entry which is preliminary data.</text>
</comment>
<name>A0A8K0J4X7_9HYPO</name>
<proteinExistence type="predicted"/>